<protein>
    <submittedName>
        <fullName evidence="12">Mechanosensitive ion channel family protein</fullName>
    </submittedName>
</protein>
<evidence type="ECO:0000256" key="3">
    <source>
        <dbReference type="ARBA" id="ARBA00022475"/>
    </source>
</evidence>
<dbReference type="InterPro" id="IPR011066">
    <property type="entry name" value="MscS_channel_C_sf"/>
</dbReference>
<dbReference type="Gene3D" id="3.30.70.100">
    <property type="match status" value="1"/>
</dbReference>
<evidence type="ECO:0000256" key="7">
    <source>
        <dbReference type="SAM" id="MobiDB-lite"/>
    </source>
</evidence>
<dbReference type="SUPFAM" id="SSF50182">
    <property type="entry name" value="Sm-like ribonucleoproteins"/>
    <property type="match status" value="1"/>
</dbReference>
<dbReference type="Pfam" id="PF00924">
    <property type="entry name" value="MS_channel_2nd"/>
    <property type="match status" value="1"/>
</dbReference>
<evidence type="ECO:0000256" key="1">
    <source>
        <dbReference type="ARBA" id="ARBA00004651"/>
    </source>
</evidence>
<proteinExistence type="inferred from homology"/>
<keyword evidence="3" id="KW-1003">Cell membrane</keyword>
<feature type="transmembrane region" description="Helical" evidence="8">
    <location>
        <begin position="16"/>
        <end position="37"/>
    </location>
</feature>
<keyword evidence="6 8" id="KW-0472">Membrane</keyword>
<feature type="domain" description="Mechanosensitive ion channel MscS" evidence="9">
    <location>
        <begin position="180"/>
        <end position="247"/>
    </location>
</feature>
<feature type="transmembrane region" description="Helical" evidence="8">
    <location>
        <begin position="94"/>
        <end position="116"/>
    </location>
</feature>
<sequence>MQTLQYILNRNSIQEIIYALGLAGIMLLALLFVRRVVVTRLKRLSRLTVVIWDDVLADVLESTKLPFLVWLSVLAGLTQIVLPESIRSLPFKAMMILLILQAGIWCSRAVSSWVGLRLAVSKEAGDGAALTNFGVISFILRIVVWVVTLLLLLDNLGVNITTLIASLGIGGVAVALALQNVLGDLFASLSIAIDKPFMVGDFIVVDSFSGTVKHVGLKTTRLQSLSGEELVFSNNDLLKSRVRNFKRMNERRIAFGFGVTYDTPPEVLLRLNEEIKAIVNRQSGVRLDRAHFKGLGASSLDFEIVYYMLVPDYAAYMDTQQAINLALLEYCNAQGIGFAFPTQTLHVSSLPEPFVRAGAPEPGKAPVPAPQTGSDS</sequence>
<feature type="domain" description="Mechanosensitive ion channel MscS C-terminal" evidence="10">
    <location>
        <begin position="255"/>
        <end position="338"/>
    </location>
</feature>
<dbReference type="InterPro" id="IPR011014">
    <property type="entry name" value="MscS_channel_TM-2"/>
</dbReference>
<keyword evidence="4 8" id="KW-0812">Transmembrane</keyword>
<comment type="similarity">
    <text evidence="2">Belongs to the MscS (TC 1.A.23) family.</text>
</comment>
<evidence type="ECO:0000313" key="12">
    <source>
        <dbReference type="EMBL" id="MET1490921.1"/>
    </source>
</evidence>
<keyword evidence="5 8" id="KW-1133">Transmembrane helix</keyword>
<dbReference type="Proteomes" id="UP001548590">
    <property type="component" value="Unassembled WGS sequence"/>
</dbReference>
<evidence type="ECO:0000256" key="8">
    <source>
        <dbReference type="SAM" id="Phobius"/>
    </source>
</evidence>
<dbReference type="InterPro" id="IPR049278">
    <property type="entry name" value="MS_channel_C"/>
</dbReference>
<evidence type="ECO:0000259" key="9">
    <source>
        <dbReference type="Pfam" id="PF00924"/>
    </source>
</evidence>
<dbReference type="InterPro" id="IPR010920">
    <property type="entry name" value="LSM_dom_sf"/>
</dbReference>
<dbReference type="EMBL" id="JBEWLZ010000008">
    <property type="protein sequence ID" value="MET1490921.1"/>
    <property type="molecule type" value="Genomic_DNA"/>
</dbReference>
<evidence type="ECO:0000259" key="10">
    <source>
        <dbReference type="Pfam" id="PF21082"/>
    </source>
</evidence>
<dbReference type="Gene3D" id="1.10.287.1260">
    <property type="match status" value="1"/>
</dbReference>
<evidence type="ECO:0000256" key="5">
    <source>
        <dbReference type="ARBA" id="ARBA00022989"/>
    </source>
</evidence>
<evidence type="ECO:0000256" key="6">
    <source>
        <dbReference type="ARBA" id="ARBA00023136"/>
    </source>
</evidence>
<dbReference type="Pfam" id="PF21082">
    <property type="entry name" value="MS_channel_3rd"/>
    <property type="match status" value="1"/>
</dbReference>
<dbReference type="SUPFAM" id="SSF82689">
    <property type="entry name" value="Mechanosensitive channel protein MscS (YggB), C-terminal domain"/>
    <property type="match status" value="1"/>
</dbReference>
<comment type="caution">
    <text evidence="12">The sequence shown here is derived from an EMBL/GenBank/DDBJ whole genome shotgun (WGS) entry which is preliminary data.</text>
</comment>
<evidence type="ECO:0000256" key="2">
    <source>
        <dbReference type="ARBA" id="ARBA00008017"/>
    </source>
</evidence>
<dbReference type="Pfam" id="PF21088">
    <property type="entry name" value="MS_channel_1st"/>
    <property type="match status" value="1"/>
</dbReference>
<dbReference type="PANTHER" id="PTHR30566:SF25">
    <property type="entry name" value="INNER MEMBRANE PROTEIN"/>
    <property type="match status" value="1"/>
</dbReference>
<feature type="transmembrane region" description="Helical" evidence="8">
    <location>
        <begin position="128"/>
        <end position="152"/>
    </location>
</feature>
<evidence type="ECO:0000313" key="13">
    <source>
        <dbReference type="Proteomes" id="UP001548590"/>
    </source>
</evidence>
<dbReference type="InterPro" id="IPR049142">
    <property type="entry name" value="MS_channel_1st"/>
</dbReference>
<dbReference type="InterPro" id="IPR006685">
    <property type="entry name" value="MscS_channel_2nd"/>
</dbReference>
<organism evidence="12 13">
    <name type="scientific">Uliginosibacterium paludis</name>
    <dbReference type="NCBI Taxonomy" id="1615952"/>
    <lineage>
        <taxon>Bacteria</taxon>
        <taxon>Pseudomonadati</taxon>
        <taxon>Pseudomonadota</taxon>
        <taxon>Betaproteobacteria</taxon>
        <taxon>Rhodocyclales</taxon>
        <taxon>Zoogloeaceae</taxon>
        <taxon>Uliginosibacterium</taxon>
    </lineage>
</organism>
<accession>A0ABV2CSM8</accession>
<reference evidence="12 13" key="1">
    <citation type="submission" date="2024-07" db="EMBL/GenBank/DDBJ databases">
        <title>Uliginosibacterium paludis KCTC:42655.</title>
        <authorList>
            <person name="Kim M.K."/>
        </authorList>
    </citation>
    <scope>NUCLEOTIDE SEQUENCE [LARGE SCALE GENOMIC DNA]</scope>
    <source>
        <strain evidence="12 13">KCTC 42655</strain>
    </source>
</reference>
<dbReference type="RefSeq" id="WP_345924793.1">
    <property type="nucleotide sequence ID" value="NZ_JBDIVF010000002.1"/>
</dbReference>
<name>A0ABV2CSM8_9RHOO</name>
<dbReference type="PANTHER" id="PTHR30566">
    <property type="entry name" value="YNAI-RELATED MECHANOSENSITIVE ION CHANNEL"/>
    <property type="match status" value="1"/>
</dbReference>
<feature type="domain" description="Mechanosensitive ion channel transmembrane helices 2/3" evidence="11">
    <location>
        <begin position="139"/>
        <end position="179"/>
    </location>
</feature>
<dbReference type="Gene3D" id="2.30.30.60">
    <property type="match status" value="1"/>
</dbReference>
<dbReference type="SUPFAM" id="SSF82861">
    <property type="entry name" value="Mechanosensitive channel protein MscS (YggB), transmembrane region"/>
    <property type="match status" value="1"/>
</dbReference>
<feature type="region of interest" description="Disordered" evidence="7">
    <location>
        <begin position="357"/>
        <end position="376"/>
    </location>
</feature>
<dbReference type="InterPro" id="IPR023408">
    <property type="entry name" value="MscS_beta-dom_sf"/>
</dbReference>
<keyword evidence="13" id="KW-1185">Reference proteome</keyword>
<comment type="subcellular location">
    <subcellularLocation>
        <location evidence="1">Cell membrane</location>
        <topology evidence="1">Multi-pass membrane protein</topology>
    </subcellularLocation>
</comment>
<evidence type="ECO:0000256" key="4">
    <source>
        <dbReference type="ARBA" id="ARBA00022692"/>
    </source>
</evidence>
<feature type="transmembrane region" description="Helical" evidence="8">
    <location>
        <begin position="158"/>
        <end position="178"/>
    </location>
</feature>
<evidence type="ECO:0000259" key="11">
    <source>
        <dbReference type="Pfam" id="PF21088"/>
    </source>
</evidence>
<gene>
    <name evidence="12" type="ORF">ABVT11_13875</name>
</gene>